<dbReference type="EMBL" id="LJZO01000010">
    <property type="protein sequence ID" value="ROV99726.1"/>
    <property type="molecule type" value="Genomic_DNA"/>
</dbReference>
<keyword evidence="2" id="KW-1133">Transmembrane helix</keyword>
<organism evidence="3 4">
    <name type="scientific">Cytospora chrysosperma</name>
    <name type="common">Cytospora canker fungus</name>
    <name type="synonym">Sphaeria chrysosperma</name>
    <dbReference type="NCBI Taxonomy" id="252740"/>
    <lineage>
        <taxon>Eukaryota</taxon>
        <taxon>Fungi</taxon>
        <taxon>Dikarya</taxon>
        <taxon>Ascomycota</taxon>
        <taxon>Pezizomycotina</taxon>
        <taxon>Sordariomycetes</taxon>
        <taxon>Sordariomycetidae</taxon>
        <taxon>Diaporthales</taxon>
        <taxon>Cytosporaceae</taxon>
        <taxon>Cytospora</taxon>
    </lineage>
</organism>
<accession>A0A423W8P3</accession>
<proteinExistence type="predicted"/>
<comment type="caution">
    <text evidence="3">The sequence shown here is derived from an EMBL/GenBank/DDBJ whole genome shotgun (WGS) entry which is preliminary data.</text>
</comment>
<protein>
    <submittedName>
        <fullName evidence="3">Uncharacterized protein</fullName>
    </submittedName>
</protein>
<dbReference type="AlphaFoldDB" id="A0A423W8P3"/>
<gene>
    <name evidence="3" type="ORF">VSDG_03051</name>
</gene>
<feature type="transmembrane region" description="Helical" evidence="2">
    <location>
        <begin position="108"/>
        <end position="134"/>
    </location>
</feature>
<evidence type="ECO:0000256" key="1">
    <source>
        <dbReference type="SAM" id="MobiDB-lite"/>
    </source>
</evidence>
<evidence type="ECO:0000313" key="3">
    <source>
        <dbReference type="EMBL" id="ROV99726.1"/>
    </source>
</evidence>
<keyword evidence="4" id="KW-1185">Reference proteome</keyword>
<evidence type="ECO:0000256" key="2">
    <source>
        <dbReference type="SAM" id="Phobius"/>
    </source>
</evidence>
<dbReference type="OrthoDB" id="10623745at2759"/>
<sequence>MDCGINDTNDESITPTPPSSKGGWEAVDLPEVTASPGDLGSERQIGHNLESMSVEERCKKLMELCAKMQAQLQDSPQGEIEEGPLAEQELIPLWAGLGGWIDPLARTIMVFIASIVIFVSGLSTIVLAASLFYLGAGVIKGRFTTTPPAMDAPPFQIQPEVQATNTLLGSLPEYARKPEEALLHGEECLNQSSSQALDGFQDLNLITRKMGTKEKSHEYIALIPELDFNKAKTHKMLGCLEKWDKVKFLRVNEPRGLVVVAFASKSVWLCATQPGEGRASRQPIRFNGETIRMIPLD</sequence>
<feature type="region of interest" description="Disordered" evidence="1">
    <location>
        <begin position="1"/>
        <end position="26"/>
    </location>
</feature>
<keyword evidence="2" id="KW-0812">Transmembrane</keyword>
<dbReference type="Proteomes" id="UP000284375">
    <property type="component" value="Unassembled WGS sequence"/>
</dbReference>
<name>A0A423W8P3_CYTCH</name>
<reference evidence="3 4" key="1">
    <citation type="submission" date="2015-09" db="EMBL/GenBank/DDBJ databases">
        <title>Host preference determinants of Valsa canker pathogens revealed by comparative genomics.</title>
        <authorList>
            <person name="Yin Z."/>
            <person name="Huang L."/>
        </authorList>
    </citation>
    <scope>NUCLEOTIDE SEQUENCE [LARGE SCALE GENOMIC DNA]</scope>
    <source>
        <strain evidence="3 4">YSFL</strain>
    </source>
</reference>
<evidence type="ECO:0000313" key="4">
    <source>
        <dbReference type="Proteomes" id="UP000284375"/>
    </source>
</evidence>
<keyword evidence="2" id="KW-0472">Membrane</keyword>